<reference evidence="2 3" key="1">
    <citation type="submission" date="2023-07" db="EMBL/GenBank/DDBJ databases">
        <title>Sequencing the genomes of 1000 actinobacteria strains.</title>
        <authorList>
            <person name="Klenk H.-P."/>
        </authorList>
    </citation>
    <scope>NUCLEOTIDE SEQUENCE [LARGE SCALE GENOMIC DNA]</scope>
    <source>
        <strain evidence="2 3">DSM 44388</strain>
    </source>
</reference>
<name>A0ABT9P757_9ACTN</name>
<sequence length="288" mass="29907">MRRSGIIAAAVVALALAVAVITLGRADPDRPTPRPGATTPATTTTSTIATEVTATSTRCRVTGPPSTRTLVEQLARLCVRAAGTVDDAWGNWGSTPTHLVVAGDTDELATLLDRDSTAGLADTAAVTVGADDAPADAVYINGPAFDGLSDLGREVVLTHELVHVATRATGDSDAPFWLEEGYADYVAYRDTGLSAHDIAGDALAAPLPTRLPRKPDFDAAGAGASVAYGRSWAAVTLLAERSGGVAELRTLYRTAAHDGTDEALGEAEFADVAAFVKAWRARITELKR</sequence>
<evidence type="ECO:0000256" key="1">
    <source>
        <dbReference type="SAM" id="MobiDB-lite"/>
    </source>
</evidence>
<protein>
    <recommendedName>
        <fullName evidence="4">Basic secretory peptidase family protein</fullName>
    </recommendedName>
</protein>
<proteinExistence type="predicted"/>
<evidence type="ECO:0008006" key="4">
    <source>
        <dbReference type="Google" id="ProtNLM"/>
    </source>
</evidence>
<keyword evidence="3" id="KW-1185">Reference proteome</keyword>
<dbReference type="Proteomes" id="UP001235712">
    <property type="component" value="Unassembled WGS sequence"/>
</dbReference>
<comment type="caution">
    <text evidence="2">The sequence shown here is derived from an EMBL/GenBank/DDBJ whole genome shotgun (WGS) entry which is preliminary data.</text>
</comment>
<evidence type="ECO:0000313" key="3">
    <source>
        <dbReference type="Proteomes" id="UP001235712"/>
    </source>
</evidence>
<gene>
    <name evidence="2" type="ORF">J2S57_003988</name>
</gene>
<dbReference type="RefSeq" id="WP_307245227.1">
    <property type="nucleotide sequence ID" value="NZ_JAUSQZ010000001.1"/>
</dbReference>
<accession>A0ABT9P757</accession>
<organism evidence="2 3">
    <name type="scientific">Kineosporia succinea</name>
    <dbReference type="NCBI Taxonomy" id="84632"/>
    <lineage>
        <taxon>Bacteria</taxon>
        <taxon>Bacillati</taxon>
        <taxon>Actinomycetota</taxon>
        <taxon>Actinomycetes</taxon>
        <taxon>Kineosporiales</taxon>
        <taxon>Kineosporiaceae</taxon>
        <taxon>Kineosporia</taxon>
    </lineage>
</organism>
<dbReference type="EMBL" id="JAUSQZ010000001">
    <property type="protein sequence ID" value="MDP9828239.1"/>
    <property type="molecule type" value="Genomic_DNA"/>
</dbReference>
<feature type="compositionally biased region" description="Low complexity" evidence="1">
    <location>
        <begin position="35"/>
        <end position="44"/>
    </location>
</feature>
<evidence type="ECO:0000313" key="2">
    <source>
        <dbReference type="EMBL" id="MDP9828239.1"/>
    </source>
</evidence>
<feature type="region of interest" description="Disordered" evidence="1">
    <location>
        <begin position="25"/>
        <end position="44"/>
    </location>
</feature>